<dbReference type="EnsemblProtists" id="Phyra77185">
    <property type="protein sequence ID" value="Phyra77185"/>
    <property type="gene ID" value="Phyra77185"/>
</dbReference>
<name>H3GLE4_PHYRM</name>
<dbReference type="STRING" id="164328.H3GLE4"/>
<evidence type="ECO:0000256" key="2">
    <source>
        <dbReference type="SAM" id="Phobius"/>
    </source>
</evidence>
<keyword evidence="2" id="KW-0812">Transmembrane</keyword>
<organism evidence="3 4">
    <name type="scientific">Phytophthora ramorum</name>
    <name type="common">Sudden oak death agent</name>
    <dbReference type="NCBI Taxonomy" id="164328"/>
    <lineage>
        <taxon>Eukaryota</taxon>
        <taxon>Sar</taxon>
        <taxon>Stramenopiles</taxon>
        <taxon>Oomycota</taxon>
        <taxon>Peronosporomycetes</taxon>
        <taxon>Peronosporales</taxon>
        <taxon>Peronosporaceae</taxon>
        <taxon>Phytophthora</taxon>
    </lineage>
</organism>
<dbReference type="eggNOG" id="ENOG502SIAN">
    <property type="taxonomic scope" value="Eukaryota"/>
</dbReference>
<dbReference type="AlphaFoldDB" id="H3GLE4"/>
<reference evidence="3" key="2">
    <citation type="submission" date="2015-06" db="UniProtKB">
        <authorList>
            <consortium name="EnsemblProtists"/>
        </authorList>
    </citation>
    <scope>IDENTIFICATION</scope>
    <source>
        <strain evidence="3">Pr102</strain>
    </source>
</reference>
<dbReference type="VEuPathDB" id="FungiDB:KRP23_1013"/>
<accession>H3GLE4</accession>
<dbReference type="OMA" id="MASWYVN"/>
<evidence type="ECO:0000256" key="1">
    <source>
        <dbReference type="SAM" id="MobiDB-lite"/>
    </source>
</evidence>
<dbReference type="GeneID" id="94216270"/>
<feature type="transmembrane region" description="Helical" evidence="2">
    <location>
        <begin position="262"/>
        <end position="288"/>
    </location>
</feature>
<proteinExistence type="predicted"/>
<keyword evidence="2" id="KW-0472">Membrane</keyword>
<evidence type="ECO:0000313" key="4">
    <source>
        <dbReference type="Proteomes" id="UP000005238"/>
    </source>
</evidence>
<keyword evidence="4" id="KW-1185">Reference proteome</keyword>
<dbReference type="HOGENOM" id="CLU_014069_0_0_1"/>
<feature type="transmembrane region" description="Helical" evidence="2">
    <location>
        <begin position="444"/>
        <end position="467"/>
    </location>
</feature>
<dbReference type="RefSeq" id="XP_067751581.1">
    <property type="nucleotide sequence ID" value="XM_067895563.1"/>
</dbReference>
<feature type="region of interest" description="Disordered" evidence="1">
    <location>
        <begin position="480"/>
        <end position="499"/>
    </location>
</feature>
<dbReference type="InParanoid" id="H3GLE4"/>
<evidence type="ECO:0000313" key="3">
    <source>
        <dbReference type="EnsemblProtists" id="Phyra77185"/>
    </source>
</evidence>
<dbReference type="Proteomes" id="UP000005238">
    <property type="component" value="Unassembled WGS sequence"/>
</dbReference>
<reference evidence="4" key="1">
    <citation type="journal article" date="2006" name="Science">
        <title>Phytophthora genome sequences uncover evolutionary origins and mechanisms of pathogenesis.</title>
        <authorList>
            <person name="Tyler B.M."/>
            <person name="Tripathy S."/>
            <person name="Zhang X."/>
            <person name="Dehal P."/>
            <person name="Jiang R.H."/>
            <person name="Aerts A."/>
            <person name="Arredondo F.D."/>
            <person name="Baxter L."/>
            <person name="Bensasson D."/>
            <person name="Beynon J.L."/>
            <person name="Chapman J."/>
            <person name="Damasceno C.M."/>
            <person name="Dorrance A.E."/>
            <person name="Dou D."/>
            <person name="Dickerman A.W."/>
            <person name="Dubchak I.L."/>
            <person name="Garbelotto M."/>
            <person name="Gijzen M."/>
            <person name="Gordon S.G."/>
            <person name="Govers F."/>
            <person name="Grunwald N.J."/>
            <person name="Huang W."/>
            <person name="Ivors K.L."/>
            <person name="Jones R.W."/>
            <person name="Kamoun S."/>
            <person name="Krampis K."/>
            <person name="Lamour K.H."/>
            <person name="Lee M.K."/>
            <person name="McDonald W.H."/>
            <person name="Medina M."/>
            <person name="Meijer H.J."/>
            <person name="Nordberg E.K."/>
            <person name="Maclean D.J."/>
            <person name="Ospina-Giraldo M.D."/>
            <person name="Morris P.F."/>
            <person name="Phuntumart V."/>
            <person name="Putnam N.H."/>
            <person name="Rash S."/>
            <person name="Rose J.K."/>
            <person name="Sakihama Y."/>
            <person name="Salamov A.A."/>
            <person name="Savidor A."/>
            <person name="Scheuring C.F."/>
            <person name="Smith B.M."/>
            <person name="Sobral B.W."/>
            <person name="Terry A."/>
            <person name="Torto-Alalibo T.A."/>
            <person name="Win J."/>
            <person name="Xu Z."/>
            <person name="Zhang H."/>
            <person name="Grigoriev I.V."/>
            <person name="Rokhsar D.S."/>
            <person name="Boore J.L."/>
        </authorList>
    </citation>
    <scope>NUCLEOTIDE SEQUENCE [LARGE SCALE GENOMIC DNA]</scope>
    <source>
        <strain evidence="4">Pr102</strain>
    </source>
</reference>
<keyword evidence="2" id="KW-1133">Transmembrane helix</keyword>
<dbReference type="EMBL" id="DS566019">
    <property type="status" value="NOT_ANNOTATED_CDS"/>
    <property type="molecule type" value="Genomic_DNA"/>
</dbReference>
<feature type="transmembrane region" description="Helical" evidence="2">
    <location>
        <begin position="300"/>
        <end position="322"/>
    </location>
</feature>
<protein>
    <submittedName>
        <fullName evidence="3">Uncharacterized protein</fullName>
    </submittedName>
</protein>
<dbReference type="OrthoDB" id="64243at2759"/>
<sequence>MEAELVVGYCGNGLIRDSPLVQSVLGGDTTPARNETLYLQSPTSTSFTNCGDIEGFDADIYSHPFLYTGFMGLIFTSSYNLTILQDLEFIMPIVDCTSPPLVNGDPSLLRVYNLVRRKSDPEEVHIVAISLSTQDYRVQEQSRKGPAILATLFSVNDMRATKVDQYFVLGLDYPYTSSPAFDVYTLDGVSPDGYWELSSIPRNESADAIKHARTARRRGFYLHAESEQANMRNLYWKVESESPASALSKWEWYGEPIIFDSWAWVHGIHLIFAWQTIFSLGVLAIVVFRNLRMGKIWIGDAFASVSNGTLMMRGLLVMASWYVNEYWTLVEFCLANANDISSSQKVVIHGELAHADLLVTFLSIIGLIGRFTKERIDPAFALFLFEIIHSNRQDIIRKTASVLKAVVTYSDTEYRAGIATVTDGQRALSPMRLWTTHMLDGIDFSFLAASLFPKVLLVSLILMYVVLRKLFHRVYPDQQGTGVTGRSTGDRSANEKAATAQKGNLTNFEISTGAELEARYGLISDYKNYVFFKGLKFASADGVYCSGYVVANGRFLVGSKDLLSIIMIKAFRARFTNVYVYAVDGNTVQRTAQLVYPETLSWQDLISLNINILA</sequence>